<dbReference type="Proteomes" id="UP000186894">
    <property type="component" value="Unassembled WGS sequence"/>
</dbReference>
<reference evidence="1 2" key="1">
    <citation type="submission" date="2016-09" db="EMBL/GenBank/DDBJ databases">
        <title>Rhizobium oryziradicis sp. nov., isolated from the root of rice.</title>
        <authorList>
            <person name="Zhao J."/>
            <person name="Zhang X."/>
        </authorList>
    </citation>
    <scope>NUCLEOTIDE SEQUENCE [LARGE SCALE GENOMIC DNA]</scope>
    <source>
        <strain evidence="1 2">N19</strain>
    </source>
</reference>
<proteinExistence type="predicted"/>
<accession>A0A1Q8ZRP9</accession>
<dbReference type="EMBL" id="MKIM01000027">
    <property type="protein sequence ID" value="OLP44727.1"/>
    <property type="molecule type" value="Genomic_DNA"/>
</dbReference>
<gene>
    <name evidence="1" type="ORF">BJF95_09605</name>
</gene>
<name>A0A1Q8ZRP9_9HYPH</name>
<dbReference type="AlphaFoldDB" id="A0A1Q8ZRP9"/>
<dbReference type="RefSeq" id="WP_075640240.1">
    <property type="nucleotide sequence ID" value="NZ_MKIM01000027.1"/>
</dbReference>
<protein>
    <submittedName>
        <fullName evidence="1">Uncharacterized protein</fullName>
    </submittedName>
</protein>
<evidence type="ECO:0000313" key="2">
    <source>
        <dbReference type="Proteomes" id="UP000186894"/>
    </source>
</evidence>
<comment type="caution">
    <text evidence="1">The sequence shown here is derived from an EMBL/GenBank/DDBJ whole genome shotgun (WGS) entry which is preliminary data.</text>
</comment>
<evidence type="ECO:0000313" key="1">
    <source>
        <dbReference type="EMBL" id="OLP44727.1"/>
    </source>
</evidence>
<keyword evidence="2" id="KW-1185">Reference proteome</keyword>
<organism evidence="1 2">
    <name type="scientific">Rhizobium oryziradicis</name>
    <dbReference type="NCBI Taxonomy" id="1867956"/>
    <lineage>
        <taxon>Bacteria</taxon>
        <taxon>Pseudomonadati</taxon>
        <taxon>Pseudomonadota</taxon>
        <taxon>Alphaproteobacteria</taxon>
        <taxon>Hyphomicrobiales</taxon>
        <taxon>Rhizobiaceae</taxon>
        <taxon>Rhizobium/Agrobacterium group</taxon>
        <taxon>Rhizobium</taxon>
    </lineage>
</organism>
<sequence length="84" mass="9935">MSINEKIKNEMQLLKNAYTQLSNIKRLDAYSVDTLFVLECVEREIREREYAIAHMKAYQETSNTTENDDNQAIPISIYQKQFRS</sequence>